<proteinExistence type="predicted"/>
<evidence type="ECO:0000313" key="3">
    <source>
        <dbReference type="Proteomes" id="UP001404845"/>
    </source>
</evidence>
<evidence type="ECO:0000313" key="2">
    <source>
        <dbReference type="EMBL" id="MEN3231722.1"/>
    </source>
</evidence>
<reference evidence="2 3" key="1">
    <citation type="journal article" date="2023" name="PLoS ONE">
        <title>Complete genome assembly of Hawai'i environmental nontuberculous mycobacteria reveals unexpected co-isolation with methylobacteria.</title>
        <authorList>
            <person name="Hendrix J."/>
            <person name="Epperson L.E."/>
            <person name="Tong E.I."/>
            <person name="Chan Y.L."/>
            <person name="Hasan N.A."/>
            <person name="Dawrs S.N."/>
            <person name="Norton G.J."/>
            <person name="Virdi R."/>
            <person name="Crooks J.L."/>
            <person name="Chan E.D."/>
            <person name="Honda J.R."/>
            <person name="Strong M."/>
        </authorList>
    </citation>
    <scope>NUCLEOTIDE SEQUENCE [LARGE SCALE GENOMIC DNA]</scope>
    <source>
        <strain evidence="2 3">NJH_HI01</strain>
    </source>
</reference>
<comment type="caution">
    <text evidence="2">The sequence shown here is derived from an EMBL/GenBank/DDBJ whole genome shotgun (WGS) entry which is preliminary data.</text>
</comment>
<keyword evidence="1" id="KW-0472">Membrane</keyword>
<feature type="transmembrane region" description="Helical" evidence="1">
    <location>
        <begin position="7"/>
        <end position="27"/>
    </location>
</feature>
<organism evidence="2 3">
    <name type="scientific">Methylorubrum rhodesianum</name>
    <dbReference type="NCBI Taxonomy" id="29427"/>
    <lineage>
        <taxon>Bacteria</taxon>
        <taxon>Pseudomonadati</taxon>
        <taxon>Pseudomonadota</taxon>
        <taxon>Alphaproteobacteria</taxon>
        <taxon>Hyphomicrobiales</taxon>
        <taxon>Methylobacteriaceae</taxon>
        <taxon>Methylorubrum</taxon>
    </lineage>
</organism>
<dbReference type="EMBL" id="JAQYXL010000001">
    <property type="protein sequence ID" value="MEN3231722.1"/>
    <property type="molecule type" value="Genomic_DNA"/>
</dbReference>
<accession>A0ABU9ZJW3</accession>
<protein>
    <submittedName>
        <fullName evidence="2">Uncharacterized protein</fullName>
    </submittedName>
</protein>
<feature type="transmembrane region" description="Helical" evidence="1">
    <location>
        <begin position="33"/>
        <end position="50"/>
    </location>
</feature>
<keyword evidence="3" id="KW-1185">Reference proteome</keyword>
<dbReference type="Proteomes" id="UP001404845">
    <property type="component" value="Unassembled WGS sequence"/>
</dbReference>
<dbReference type="RefSeq" id="WP_210342156.1">
    <property type="nucleotide sequence ID" value="NZ_JACWCW010000070.1"/>
</dbReference>
<keyword evidence="1" id="KW-1133">Transmembrane helix</keyword>
<gene>
    <name evidence="2" type="ORF">PUR21_29520</name>
</gene>
<name>A0ABU9ZJW3_9HYPH</name>
<evidence type="ECO:0000256" key="1">
    <source>
        <dbReference type="SAM" id="Phobius"/>
    </source>
</evidence>
<keyword evidence="1" id="KW-0812">Transmembrane</keyword>
<sequence length="126" mass="12821">MNLPDSELRLAGVAAAIGGLVVMMLAGQPSVASLGWGCLGLILFGVSRLLPRPAAKPVPKVAPEPIAVTPAVEATTGNKRGEATAVISGEVHAALQRAVRVQRPVSPMIVSSVLPPSRASRSPTTS</sequence>